<keyword evidence="2" id="KW-0812">Transmembrane</keyword>
<accession>A0AA35G8L9</accession>
<dbReference type="PANTHER" id="PTHR42709">
    <property type="entry name" value="ALKALINE PHOSPHATASE LIKE PROTEIN"/>
    <property type="match status" value="1"/>
</dbReference>
<comment type="similarity">
    <text evidence="1">Belongs to the DedA family.</text>
</comment>
<evidence type="ECO:0000259" key="3">
    <source>
        <dbReference type="Pfam" id="PF09335"/>
    </source>
</evidence>
<dbReference type="AlphaFoldDB" id="A0AA35G8L9"/>
<proteinExistence type="inferred from homology"/>
<feature type="domain" description="VTT" evidence="3">
    <location>
        <begin position="31"/>
        <end position="156"/>
    </location>
</feature>
<dbReference type="KEGG" id="cmic:caldi_16630"/>
<dbReference type="EMBL" id="AP025628">
    <property type="protein sequence ID" value="BDG60573.1"/>
    <property type="molecule type" value="Genomic_DNA"/>
</dbReference>
<keyword evidence="5" id="KW-1185">Reference proteome</keyword>
<keyword evidence="2" id="KW-0472">Membrane</keyword>
<dbReference type="PANTHER" id="PTHR42709:SF9">
    <property type="entry name" value="ALKALINE PHOSPHATASE LIKE PROTEIN"/>
    <property type="match status" value="1"/>
</dbReference>
<dbReference type="Proteomes" id="UP001163687">
    <property type="component" value="Chromosome"/>
</dbReference>
<evidence type="ECO:0000256" key="1">
    <source>
        <dbReference type="ARBA" id="ARBA00010792"/>
    </source>
</evidence>
<dbReference type="GO" id="GO:0005886">
    <property type="term" value="C:plasma membrane"/>
    <property type="evidence" value="ECO:0007669"/>
    <property type="project" value="TreeGrafter"/>
</dbReference>
<feature type="transmembrane region" description="Helical" evidence="2">
    <location>
        <begin position="49"/>
        <end position="74"/>
    </location>
</feature>
<evidence type="ECO:0000313" key="5">
    <source>
        <dbReference type="Proteomes" id="UP001163687"/>
    </source>
</evidence>
<name>A0AA35G8L9_9FIRM</name>
<dbReference type="InterPro" id="IPR032816">
    <property type="entry name" value="VTT_dom"/>
</dbReference>
<dbReference type="Pfam" id="PF09335">
    <property type="entry name" value="VTT_dom"/>
    <property type="match status" value="1"/>
</dbReference>
<feature type="transmembrane region" description="Helical" evidence="2">
    <location>
        <begin position="139"/>
        <end position="162"/>
    </location>
</feature>
<dbReference type="RefSeq" id="WP_264844587.1">
    <property type="nucleotide sequence ID" value="NZ_AP025628.1"/>
</dbReference>
<keyword evidence="2" id="KW-1133">Transmembrane helix</keyword>
<gene>
    <name evidence="4" type="ORF">caldi_16630</name>
</gene>
<dbReference type="InterPro" id="IPR051311">
    <property type="entry name" value="DedA_domain"/>
</dbReference>
<evidence type="ECO:0000256" key="2">
    <source>
        <dbReference type="SAM" id="Phobius"/>
    </source>
</evidence>
<reference evidence="4" key="1">
    <citation type="submission" date="2022-03" db="EMBL/GenBank/DDBJ databases">
        <title>Complete genome sequence of Caldinitratiruptor microaerophilus.</title>
        <authorList>
            <person name="Mukaiyama R."/>
            <person name="Nishiyama T."/>
            <person name="Ueda K."/>
        </authorList>
    </citation>
    <scope>NUCLEOTIDE SEQUENCE</scope>
    <source>
        <strain evidence="4">JCM 16183</strain>
    </source>
</reference>
<evidence type="ECO:0000313" key="4">
    <source>
        <dbReference type="EMBL" id="BDG60573.1"/>
    </source>
</evidence>
<sequence>MLEAWVSRLAALGLWGVGLLFVIEGAGLPLPAEIPFVLSGALAHAGRYPFWLLVLLAWVTTVIGNFAGYGVGYLGGRRLVERMSSWAGVSASRLERLESWFHRHGLRVLFFTRWINWGFGQSLWLAGLARVPLRRFAPFMLVLNLAWAILWIGLGVSLAGLLGRLGVGRGGLVLSVLVAVVVVVGTYFVHRGLRSRKALPE</sequence>
<organism evidence="4 5">
    <name type="scientific">Caldinitratiruptor microaerophilus</name>
    <dbReference type="NCBI Taxonomy" id="671077"/>
    <lineage>
        <taxon>Bacteria</taxon>
        <taxon>Bacillati</taxon>
        <taxon>Bacillota</taxon>
        <taxon>Clostridia</taxon>
        <taxon>Eubacteriales</taxon>
        <taxon>Symbiobacteriaceae</taxon>
        <taxon>Caldinitratiruptor</taxon>
    </lineage>
</organism>
<feature type="transmembrane region" description="Helical" evidence="2">
    <location>
        <begin position="168"/>
        <end position="189"/>
    </location>
</feature>
<protein>
    <recommendedName>
        <fullName evidence="3">VTT domain-containing protein</fullName>
    </recommendedName>
</protein>